<gene>
    <name evidence="3" type="ordered locus">MICA_1174</name>
</gene>
<feature type="binding site" evidence="2">
    <location>
        <position position="67"/>
    </location>
    <ligand>
        <name>Fe cation</name>
        <dbReference type="ChEBI" id="CHEBI:24875"/>
        <label>2</label>
    </ligand>
</feature>
<dbReference type="GO" id="GO:0004113">
    <property type="term" value="F:2',3'-cyclic-nucleotide 3'-phosphodiesterase activity"/>
    <property type="evidence" value="ECO:0007669"/>
    <property type="project" value="TreeGrafter"/>
</dbReference>
<dbReference type="eggNOG" id="COG1692">
    <property type="taxonomic scope" value="Bacteria"/>
</dbReference>
<name>G2KPJ7_MICAA</name>
<organism evidence="3 4">
    <name type="scientific">Micavibrio aeruginosavorus (strain ARL-13)</name>
    <dbReference type="NCBI Taxonomy" id="856793"/>
    <lineage>
        <taxon>Bacteria</taxon>
        <taxon>Pseudomonadati</taxon>
        <taxon>Bdellovibrionota</taxon>
        <taxon>Bdellovibrionia</taxon>
        <taxon>Bdellovibrionales</taxon>
        <taxon>Pseudobdellovibrionaceae</taxon>
        <taxon>Micavibrio</taxon>
    </lineage>
</organism>
<dbReference type="RefSeq" id="WP_014102720.1">
    <property type="nucleotide sequence ID" value="NC_016026.1"/>
</dbReference>
<dbReference type="SUPFAM" id="SSF56300">
    <property type="entry name" value="Metallo-dependent phosphatases"/>
    <property type="match status" value="1"/>
</dbReference>
<evidence type="ECO:0000313" key="4">
    <source>
        <dbReference type="Proteomes" id="UP000009286"/>
    </source>
</evidence>
<feature type="binding site" evidence="2">
    <location>
        <position position="154"/>
    </location>
    <ligand>
        <name>Fe cation</name>
        <dbReference type="ChEBI" id="CHEBI:24875"/>
        <label>2</label>
    </ligand>
</feature>
<dbReference type="InterPro" id="IPR005235">
    <property type="entry name" value="YmdB-like"/>
</dbReference>
<feature type="binding site" evidence="2">
    <location>
        <position position="39"/>
    </location>
    <ligand>
        <name>Fe cation</name>
        <dbReference type="ChEBI" id="CHEBI:24875"/>
        <label>1</label>
    </ligand>
</feature>
<dbReference type="AlphaFoldDB" id="G2KPJ7"/>
<dbReference type="GO" id="GO:0046872">
    <property type="term" value="F:metal ion binding"/>
    <property type="evidence" value="ECO:0007669"/>
    <property type="project" value="UniProtKB-KW"/>
</dbReference>
<sequence length="272" mass="29820">MRILFIGDVYGRTGRDALAKHLPTLREKLKPDVVIVNGENAAHGIGITESICKEFYGNGVDVITTGNHVWDQREIISYIERDPKLLRPLNFPKGTPGKGAYKHTLSDGRSILVVNAMARIFMDPLDCPFVAMNELINSYRMGPGGVNAIFLDFHGEATSEKMAMGHHLDGRVSVVVGTHTHVPTADVQIFNGGTAYQSDAGMTGDYDSVIGVRKDIPIGRFVRKMYTEKFAPTDGEATVCGLFVETDDRNGWAKNAGAVRIGPRLKEEIPTF</sequence>
<dbReference type="InterPro" id="IPR029052">
    <property type="entry name" value="Metallo-depent_PP-like"/>
</dbReference>
<dbReference type="PIRSF" id="PIRSF004789">
    <property type="entry name" value="DR1281"/>
    <property type="match status" value="1"/>
</dbReference>
<accession>G2KPJ7</accession>
<evidence type="ECO:0000256" key="1">
    <source>
        <dbReference type="PIRSR" id="PIRSR004789-50"/>
    </source>
</evidence>
<protein>
    <submittedName>
        <fullName evidence="3">Calcineurin-like phosphoesterase family protein</fullName>
    </submittedName>
</protein>
<dbReference type="PANTHER" id="PTHR36303">
    <property type="entry name" value="2',3'-CYCLIC-NUCLEOTIDE 2'-PHOSPHODIESTERASE"/>
    <property type="match status" value="1"/>
</dbReference>
<feature type="binding site" evidence="2">
    <location>
        <position position="179"/>
    </location>
    <ligand>
        <name>Fe cation</name>
        <dbReference type="ChEBI" id="CHEBI:24875"/>
        <label>2</label>
    </ligand>
</feature>
<keyword evidence="2" id="KW-0479">Metal-binding</keyword>
<proteinExistence type="predicted"/>
<dbReference type="PANTHER" id="PTHR36303:SF1">
    <property type="entry name" value="2',3'-CYCLIC-NUCLEOTIDE 2'-PHOSPHODIESTERASE"/>
    <property type="match status" value="1"/>
</dbReference>
<dbReference type="STRING" id="856793.MICA_1174"/>
<dbReference type="HOGENOM" id="CLU_068238_0_0_5"/>
<evidence type="ECO:0000313" key="3">
    <source>
        <dbReference type="EMBL" id="AEP09497.1"/>
    </source>
</evidence>
<feature type="active site" description="Proton donor" evidence="1">
    <location>
        <position position="68"/>
    </location>
</feature>
<dbReference type="Gene3D" id="3.60.21.10">
    <property type="match status" value="1"/>
</dbReference>
<feature type="binding site" evidence="2">
    <location>
        <position position="39"/>
    </location>
    <ligand>
        <name>Fe cation</name>
        <dbReference type="ChEBI" id="CHEBI:24875"/>
        <label>2</label>
    </ligand>
</feature>
<dbReference type="CDD" id="cd07382">
    <property type="entry name" value="MPP_DR1281"/>
    <property type="match status" value="1"/>
</dbReference>
<dbReference type="Proteomes" id="UP000009286">
    <property type="component" value="Chromosome"/>
</dbReference>
<feature type="binding site" evidence="2">
    <location>
        <position position="8"/>
    </location>
    <ligand>
        <name>Fe cation</name>
        <dbReference type="ChEBI" id="CHEBI:24875"/>
        <label>1</label>
    </ligand>
</feature>
<evidence type="ECO:0000256" key="2">
    <source>
        <dbReference type="PIRSR" id="PIRSR004789-51"/>
    </source>
</evidence>
<feature type="binding site" evidence="2">
    <location>
        <position position="181"/>
    </location>
    <ligand>
        <name>Fe cation</name>
        <dbReference type="ChEBI" id="CHEBI:24875"/>
        <label>1</label>
    </ligand>
</feature>
<dbReference type="OrthoDB" id="9801109at2"/>
<reference evidence="3 4" key="1">
    <citation type="journal article" date="2011" name="BMC Genomics">
        <title>Genomic insights into an obligate epibiotic bacterial predator: Micavibrio aeruginosavorus ARL-13.</title>
        <authorList>
            <person name="Wang Z."/>
            <person name="Kadouri D."/>
            <person name="Wu M."/>
        </authorList>
    </citation>
    <scope>NUCLEOTIDE SEQUENCE [LARGE SCALE GENOMIC DNA]</scope>
    <source>
        <strain evidence="3 4">ARL-13</strain>
    </source>
</reference>
<dbReference type="EMBL" id="CP002382">
    <property type="protein sequence ID" value="AEP09497.1"/>
    <property type="molecule type" value="Genomic_DNA"/>
</dbReference>
<dbReference type="Pfam" id="PF13277">
    <property type="entry name" value="YmdB"/>
    <property type="match status" value="1"/>
</dbReference>
<feature type="binding site" evidence="2">
    <location>
        <position position="40"/>
    </location>
    <ligand>
        <name>Fe cation</name>
        <dbReference type="ChEBI" id="CHEBI:24875"/>
        <label>1</label>
    </ligand>
</feature>
<keyword evidence="4" id="KW-1185">Reference proteome</keyword>
<dbReference type="KEGG" id="mai:MICA_1174"/>